<reference evidence="1" key="1">
    <citation type="submission" date="2018-05" db="EMBL/GenBank/DDBJ databases">
        <authorList>
            <person name="Lanie J.A."/>
            <person name="Ng W.-L."/>
            <person name="Kazmierczak K.M."/>
            <person name="Andrzejewski T.M."/>
            <person name="Davidsen T.M."/>
            <person name="Wayne K.J."/>
            <person name="Tettelin H."/>
            <person name="Glass J.I."/>
            <person name="Rusch D."/>
            <person name="Podicherti R."/>
            <person name="Tsui H.-C.T."/>
            <person name="Winkler M.E."/>
        </authorList>
    </citation>
    <scope>NUCLEOTIDE SEQUENCE</scope>
</reference>
<protein>
    <submittedName>
        <fullName evidence="1">Uncharacterized protein</fullName>
    </submittedName>
</protein>
<dbReference type="EMBL" id="UINC01085783">
    <property type="protein sequence ID" value="SVC33650.1"/>
    <property type="molecule type" value="Genomic_DNA"/>
</dbReference>
<gene>
    <name evidence="1" type="ORF">METZ01_LOCUS286504</name>
</gene>
<organism evidence="1">
    <name type="scientific">marine metagenome</name>
    <dbReference type="NCBI Taxonomy" id="408172"/>
    <lineage>
        <taxon>unclassified sequences</taxon>
        <taxon>metagenomes</taxon>
        <taxon>ecological metagenomes</taxon>
    </lineage>
</organism>
<feature type="non-terminal residue" evidence="1">
    <location>
        <position position="24"/>
    </location>
</feature>
<name>A0A382LAE6_9ZZZZ</name>
<dbReference type="AlphaFoldDB" id="A0A382LAE6"/>
<evidence type="ECO:0000313" key="1">
    <source>
        <dbReference type="EMBL" id="SVC33650.1"/>
    </source>
</evidence>
<feature type="non-terminal residue" evidence="1">
    <location>
        <position position="1"/>
    </location>
</feature>
<accession>A0A382LAE6</accession>
<sequence>PYSHNGICLLRIDARWVSRSGSAM</sequence>
<proteinExistence type="predicted"/>